<dbReference type="GO" id="GO:0016020">
    <property type="term" value="C:membrane"/>
    <property type="evidence" value="ECO:0007669"/>
    <property type="project" value="TreeGrafter"/>
</dbReference>
<dbReference type="SUPFAM" id="SSF81296">
    <property type="entry name" value="E set domains"/>
    <property type="match status" value="1"/>
</dbReference>
<keyword evidence="7" id="KW-1185">Reference proteome</keyword>
<dbReference type="OMA" id="MAANELC"/>
<dbReference type="PANTHER" id="PTHR10980">
    <property type="entry name" value="RHO GDP-DISSOCIATION INHIBITOR"/>
    <property type="match status" value="1"/>
</dbReference>
<keyword evidence="4" id="KW-0963">Cytoplasm</keyword>
<dbReference type="EMBL" id="CM035424">
    <property type="protein sequence ID" value="KAH7351522.1"/>
    <property type="molecule type" value="Genomic_DNA"/>
</dbReference>
<dbReference type="PANTHER" id="PTHR10980:SF3">
    <property type="entry name" value="LD16419P"/>
    <property type="match status" value="1"/>
</dbReference>
<dbReference type="InterPro" id="IPR024792">
    <property type="entry name" value="RhoGDI_dom_sf"/>
</dbReference>
<dbReference type="Proteomes" id="UP000825935">
    <property type="component" value="Chromosome 19"/>
</dbReference>
<feature type="region of interest" description="Disordered" evidence="5">
    <location>
        <begin position="26"/>
        <end position="46"/>
    </location>
</feature>
<proteinExistence type="inferred from homology"/>
<dbReference type="Pfam" id="PF02115">
    <property type="entry name" value="Rho_GDI"/>
    <property type="match status" value="1"/>
</dbReference>
<evidence type="ECO:0000256" key="1">
    <source>
        <dbReference type="ARBA" id="ARBA00004496"/>
    </source>
</evidence>
<evidence type="ECO:0008006" key="8">
    <source>
        <dbReference type="Google" id="ProtNLM"/>
    </source>
</evidence>
<name>A0A8T2SJ94_CERRI</name>
<accession>A0A8T2SJ94</accession>
<comment type="similarity">
    <text evidence="2">Belongs to the Rho GDI family.</text>
</comment>
<dbReference type="OrthoDB" id="1683373at2759"/>
<dbReference type="AlphaFoldDB" id="A0A8T2SJ94"/>
<comment type="subcellular location">
    <subcellularLocation>
        <location evidence="1">Cytoplasm</location>
    </subcellularLocation>
</comment>
<dbReference type="InterPro" id="IPR000406">
    <property type="entry name" value="Rho_GDI"/>
</dbReference>
<dbReference type="GO" id="GO:0005829">
    <property type="term" value="C:cytosol"/>
    <property type="evidence" value="ECO:0007669"/>
    <property type="project" value="TreeGrafter"/>
</dbReference>
<gene>
    <name evidence="6" type="ORF">KP509_19G001300</name>
</gene>
<evidence type="ECO:0000256" key="4">
    <source>
        <dbReference type="ARBA" id="ARBA00022490"/>
    </source>
</evidence>
<dbReference type="InterPro" id="IPR014756">
    <property type="entry name" value="Ig_E-set"/>
</dbReference>
<evidence type="ECO:0000256" key="2">
    <source>
        <dbReference type="ARBA" id="ARBA00009758"/>
    </source>
</evidence>
<evidence type="ECO:0000256" key="5">
    <source>
        <dbReference type="SAM" id="MobiDB-lite"/>
    </source>
</evidence>
<dbReference type="FunFam" id="2.70.50.30:FF:000004">
    <property type="entry name" value="Rho GDP-dissociation inhibitor 1"/>
    <property type="match status" value="1"/>
</dbReference>
<dbReference type="EMBL" id="CM035424">
    <property type="protein sequence ID" value="KAH7351523.1"/>
    <property type="molecule type" value="Genomic_DNA"/>
</dbReference>
<organism evidence="6 7">
    <name type="scientific">Ceratopteris richardii</name>
    <name type="common">Triangle waterfern</name>
    <dbReference type="NCBI Taxonomy" id="49495"/>
    <lineage>
        <taxon>Eukaryota</taxon>
        <taxon>Viridiplantae</taxon>
        <taxon>Streptophyta</taxon>
        <taxon>Embryophyta</taxon>
        <taxon>Tracheophyta</taxon>
        <taxon>Polypodiopsida</taxon>
        <taxon>Polypodiidae</taxon>
        <taxon>Polypodiales</taxon>
        <taxon>Pteridineae</taxon>
        <taxon>Pteridaceae</taxon>
        <taxon>Parkerioideae</taxon>
        <taxon>Ceratopteris</taxon>
    </lineage>
</organism>
<dbReference type="GO" id="GO:0005096">
    <property type="term" value="F:GTPase activator activity"/>
    <property type="evidence" value="ECO:0007669"/>
    <property type="project" value="UniProtKB-KW"/>
</dbReference>
<keyword evidence="3" id="KW-0343">GTPase activation</keyword>
<dbReference type="GO" id="GO:0007266">
    <property type="term" value="P:Rho protein signal transduction"/>
    <property type="evidence" value="ECO:0007669"/>
    <property type="project" value="InterPro"/>
</dbReference>
<dbReference type="EMBL" id="CM035424">
    <property type="protein sequence ID" value="KAH7351521.1"/>
    <property type="molecule type" value="Genomic_DNA"/>
</dbReference>
<dbReference type="GO" id="GO:0005094">
    <property type="term" value="F:Rho GDP-dissociation inhibitor activity"/>
    <property type="evidence" value="ECO:0007669"/>
    <property type="project" value="InterPro"/>
</dbReference>
<evidence type="ECO:0000313" key="6">
    <source>
        <dbReference type="EMBL" id="KAH7351521.1"/>
    </source>
</evidence>
<dbReference type="Gene3D" id="2.70.50.30">
    <property type="entry name" value="Coagulation Factor XIII, subunit A, domain 1"/>
    <property type="match status" value="1"/>
</dbReference>
<evidence type="ECO:0000313" key="7">
    <source>
        <dbReference type="Proteomes" id="UP000825935"/>
    </source>
</evidence>
<reference evidence="6" key="1">
    <citation type="submission" date="2021-08" db="EMBL/GenBank/DDBJ databases">
        <title>WGS assembly of Ceratopteris richardii.</title>
        <authorList>
            <person name="Marchant D.B."/>
            <person name="Chen G."/>
            <person name="Jenkins J."/>
            <person name="Shu S."/>
            <person name="Leebens-Mack J."/>
            <person name="Grimwood J."/>
            <person name="Schmutz J."/>
            <person name="Soltis P."/>
            <person name="Soltis D."/>
            <person name="Chen Z.-H."/>
        </authorList>
    </citation>
    <scope>NUCLEOTIDE SEQUENCE</scope>
    <source>
        <strain evidence="6">Whitten #5841</strain>
        <tissue evidence="6">Leaf</tissue>
    </source>
</reference>
<protein>
    <recommendedName>
        <fullName evidence="8">Rho GDP-dissociation inhibitor 1</fullName>
    </recommendedName>
</protein>
<evidence type="ECO:0000256" key="3">
    <source>
        <dbReference type="ARBA" id="ARBA00022468"/>
    </source>
</evidence>
<sequence>MESGDPSISSSSATAFFRRQLSRVSLGESEDEESHDDSNVDEFVPSPFVPLKQQLELDKEDESLQRWKRQLLGGVDLDEDEGEVDPEVQFIGFSILTKGREELDIPLSALSSKAEVAFSLKEGCSYNLKFTFTVKHNLVSGLTYVNTVWRCGTQVDETRIMLGTFSPRMEPYVHVLDEERTPSGIVAQGIYSAKTKFLDDDGRCYLEAAYSFEIRKDW</sequence>
<comment type="caution">
    <text evidence="6">The sequence shown here is derived from an EMBL/GenBank/DDBJ whole genome shotgun (WGS) entry which is preliminary data.</text>
</comment>